<organism evidence="2 3">
    <name type="scientific">Brachionus calyciflorus</name>
    <dbReference type="NCBI Taxonomy" id="104777"/>
    <lineage>
        <taxon>Eukaryota</taxon>
        <taxon>Metazoa</taxon>
        <taxon>Spiralia</taxon>
        <taxon>Gnathifera</taxon>
        <taxon>Rotifera</taxon>
        <taxon>Eurotatoria</taxon>
        <taxon>Monogononta</taxon>
        <taxon>Pseudotrocha</taxon>
        <taxon>Ploima</taxon>
        <taxon>Brachionidae</taxon>
        <taxon>Brachionus</taxon>
    </lineage>
</organism>
<protein>
    <submittedName>
        <fullName evidence="2">Uncharacterized protein</fullName>
    </submittedName>
</protein>
<evidence type="ECO:0000313" key="2">
    <source>
        <dbReference type="EMBL" id="CAF0937099.1"/>
    </source>
</evidence>
<dbReference type="EMBL" id="CAJNOC010002501">
    <property type="protein sequence ID" value="CAF0937099.1"/>
    <property type="molecule type" value="Genomic_DNA"/>
</dbReference>
<feature type="region of interest" description="Disordered" evidence="1">
    <location>
        <begin position="48"/>
        <end position="82"/>
    </location>
</feature>
<feature type="compositionally biased region" description="Polar residues" evidence="1">
    <location>
        <begin position="59"/>
        <end position="68"/>
    </location>
</feature>
<comment type="caution">
    <text evidence="2">The sequence shown here is derived from an EMBL/GenBank/DDBJ whole genome shotgun (WGS) entry which is preliminary data.</text>
</comment>
<evidence type="ECO:0000256" key="1">
    <source>
        <dbReference type="SAM" id="MobiDB-lite"/>
    </source>
</evidence>
<keyword evidence="3" id="KW-1185">Reference proteome</keyword>
<proteinExistence type="predicted"/>
<dbReference type="AlphaFoldDB" id="A0A814C9L9"/>
<dbReference type="Proteomes" id="UP000663879">
    <property type="component" value="Unassembled WGS sequence"/>
</dbReference>
<feature type="compositionally biased region" description="Low complexity" evidence="1">
    <location>
        <begin position="69"/>
        <end position="82"/>
    </location>
</feature>
<reference evidence="2" key="1">
    <citation type="submission" date="2021-02" db="EMBL/GenBank/DDBJ databases">
        <authorList>
            <person name="Nowell W R."/>
        </authorList>
    </citation>
    <scope>NUCLEOTIDE SEQUENCE</scope>
    <source>
        <strain evidence="2">Ploen Becks lab</strain>
    </source>
</reference>
<gene>
    <name evidence="2" type="ORF">OXX778_LOCUS13222</name>
</gene>
<evidence type="ECO:0000313" key="3">
    <source>
        <dbReference type="Proteomes" id="UP000663879"/>
    </source>
</evidence>
<sequence>MEALSMTKRFRTNENTEYQQHTRQIHQTIQTIKEKALKNDKVLSNLTNKTSDSKRLLNRPSTTSHIYATNTPPKTSSSKSNPSVLYNKLLLNHNTKNLDKKTQNYSVNISNFSIINPSSSTNLIDSSKQNLVNSSNQSSLNSDVFVDRLSDQRIFNRQFKIQNSNELNGNKSARLNGSSKQNYQIKTKQQIYINKPKTFLTTIQNISSAKSNNYKVNDYQSSSIYMDYKNRRQQNSSSVYYNLASNSRNPINDDKNQRNTSGLRKFIGFNLTENSQNFMQKSKNYFEDYANVKSAESLNDINFSTASGIFYEHVNKPIDNRVRSAITENKTLTSPLPTDSPAIVNLLLNNHNKLYETTKIVNESNKYKQNRVPVKLKDAMLESDEKLRKDNEISMDKCTDDFDLNESAQMAVINKKCNDWLEKHVLPHLDSHSNTSSPFLNETN</sequence>
<dbReference type="OrthoDB" id="10488366at2759"/>
<accession>A0A814C9L9</accession>
<name>A0A814C9L9_9BILA</name>